<sequence length="175" mass="17982">MTTTLHVTNLGLAAMVTIAAVWDVRTRRVPNWLVTGGLLVALFAQCLEHGVLTGSWTWLLGTATGLGLFLGIYLLGGMGAGDVKLMGAVGAFMAPAGALHVAFVSFLVGGTLALAMMLVRGNAHRTFANVSALLLSLPLGGKTAAAGRDKKDKTTQVPYAVAIAVGTLLVLQGVL</sequence>
<proteinExistence type="inferred from homology"/>
<organism evidence="4 6">
    <name type="scientific">Ralstonia mannitolilytica</name>
    <dbReference type="NCBI Taxonomy" id="105219"/>
    <lineage>
        <taxon>Bacteria</taxon>
        <taxon>Pseudomonadati</taxon>
        <taxon>Pseudomonadota</taxon>
        <taxon>Betaproteobacteria</taxon>
        <taxon>Burkholderiales</taxon>
        <taxon>Burkholderiaceae</taxon>
        <taxon>Ralstonia</taxon>
    </lineage>
</organism>
<keyword evidence="2" id="KW-1133">Transmembrane helix</keyword>
<dbReference type="PANTHER" id="PTHR30487">
    <property type="entry name" value="TYPE 4 PREPILIN-LIKE PROTEINS LEADER PEPTIDE-PROCESSING ENZYME"/>
    <property type="match status" value="1"/>
</dbReference>
<dbReference type="Gene3D" id="1.20.120.1220">
    <property type="match status" value="1"/>
</dbReference>
<feature type="transmembrane region" description="Helical" evidence="2">
    <location>
        <begin position="88"/>
        <end position="115"/>
    </location>
</feature>
<keyword evidence="7" id="KW-1185">Reference proteome</keyword>
<dbReference type="AlphaFoldDB" id="A0AAD2APY5"/>
<dbReference type="RefSeq" id="WP_104565331.1">
    <property type="nucleotide sequence ID" value="NZ_CATVXE010000010.1"/>
</dbReference>
<name>A0AAD2APY5_9RALS</name>
<keyword evidence="2" id="KW-0472">Membrane</keyword>
<evidence type="ECO:0000313" key="6">
    <source>
        <dbReference type="Proteomes" id="UP001190002"/>
    </source>
</evidence>
<dbReference type="Pfam" id="PF01478">
    <property type="entry name" value="Peptidase_A24"/>
    <property type="match status" value="1"/>
</dbReference>
<dbReference type="EMBL" id="CAUDKV010000029">
    <property type="protein sequence ID" value="CAJ0896907.1"/>
    <property type="molecule type" value="Genomic_DNA"/>
</dbReference>
<comment type="caution">
    <text evidence="4">The sequence shown here is derived from an EMBL/GenBank/DDBJ whole genome shotgun (WGS) entry which is preliminary data.</text>
</comment>
<dbReference type="GO" id="GO:0006465">
    <property type="term" value="P:signal peptide processing"/>
    <property type="evidence" value="ECO:0007669"/>
    <property type="project" value="TreeGrafter"/>
</dbReference>
<gene>
    <name evidence="5" type="ORF">R77569_04645</name>
    <name evidence="4" type="ORF">R77591_02709</name>
</gene>
<dbReference type="InterPro" id="IPR050882">
    <property type="entry name" value="Prepilin_peptidase/N-MTase"/>
</dbReference>
<evidence type="ECO:0000313" key="5">
    <source>
        <dbReference type="EMBL" id="CAJ0896907.1"/>
    </source>
</evidence>
<keyword evidence="2" id="KW-0812">Transmembrane</keyword>
<dbReference type="Proteomes" id="UP001190452">
    <property type="component" value="Unassembled WGS sequence"/>
</dbReference>
<dbReference type="PANTHER" id="PTHR30487:SF0">
    <property type="entry name" value="PREPILIN LEADER PEPTIDASE_N-METHYLTRANSFERASE-RELATED"/>
    <property type="match status" value="1"/>
</dbReference>
<reference evidence="4 7" key="1">
    <citation type="submission" date="2023-07" db="EMBL/GenBank/DDBJ databases">
        <authorList>
            <person name="Peeters C."/>
        </authorList>
    </citation>
    <scope>NUCLEOTIDE SEQUENCE</scope>
    <source>
        <strain evidence="5 7">R-77569</strain>
        <strain evidence="4">R-77591</strain>
    </source>
</reference>
<dbReference type="GO" id="GO:0004190">
    <property type="term" value="F:aspartic-type endopeptidase activity"/>
    <property type="evidence" value="ECO:0007669"/>
    <property type="project" value="InterPro"/>
</dbReference>
<feature type="transmembrane region" description="Helical" evidence="2">
    <location>
        <begin position="58"/>
        <end position="76"/>
    </location>
</feature>
<comment type="similarity">
    <text evidence="1">Belongs to the peptidase A24 family.</text>
</comment>
<dbReference type="Proteomes" id="UP001190002">
    <property type="component" value="Unassembled WGS sequence"/>
</dbReference>
<dbReference type="InterPro" id="IPR000045">
    <property type="entry name" value="Prepilin_IV_endopep_pep"/>
</dbReference>
<dbReference type="GO" id="GO:0005886">
    <property type="term" value="C:plasma membrane"/>
    <property type="evidence" value="ECO:0007669"/>
    <property type="project" value="TreeGrafter"/>
</dbReference>
<protein>
    <recommendedName>
        <fullName evidence="3">Prepilin type IV endopeptidase peptidase domain-containing protein</fullName>
    </recommendedName>
</protein>
<evidence type="ECO:0000313" key="4">
    <source>
        <dbReference type="EMBL" id="CAJ0685437.1"/>
    </source>
</evidence>
<dbReference type="EMBL" id="CATVXE010000010">
    <property type="protein sequence ID" value="CAJ0685437.1"/>
    <property type="molecule type" value="Genomic_DNA"/>
</dbReference>
<evidence type="ECO:0000259" key="3">
    <source>
        <dbReference type="Pfam" id="PF01478"/>
    </source>
</evidence>
<feature type="domain" description="Prepilin type IV endopeptidase peptidase" evidence="3">
    <location>
        <begin position="12"/>
        <end position="114"/>
    </location>
</feature>
<evidence type="ECO:0000256" key="1">
    <source>
        <dbReference type="ARBA" id="ARBA00005801"/>
    </source>
</evidence>
<evidence type="ECO:0000256" key="2">
    <source>
        <dbReference type="SAM" id="Phobius"/>
    </source>
</evidence>
<evidence type="ECO:0000313" key="7">
    <source>
        <dbReference type="Proteomes" id="UP001190452"/>
    </source>
</evidence>
<feature type="transmembrane region" description="Helical" evidence="2">
    <location>
        <begin position="157"/>
        <end position="174"/>
    </location>
</feature>
<feature type="transmembrane region" description="Helical" evidence="2">
    <location>
        <begin position="6"/>
        <end position="24"/>
    </location>
</feature>
<accession>A0AAD2APY5</accession>
<feature type="transmembrane region" description="Helical" evidence="2">
    <location>
        <begin position="31"/>
        <end position="52"/>
    </location>
</feature>